<reference evidence="2" key="1">
    <citation type="journal article" date="2024" name="Proc. Natl. Acad. Sci. U.S.A.">
        <title>Extraordinary preservation of gene collinearity over three hundred million years revealed in homosporous lycophytes.</title>
        <authorList>
            <person name="Li C."/>
            <person name="Wickell D."/>
            <person name="Kuo L.Y."/>
            <person name="Chen X."/>
            <person name="Nie B."/>
            <person name="Liao X."/>
            <person name="Peng D."/>
            <person name="Ji J."/>
            <person name="Jenkins J."/>
            <person name="Williams M."/>
            <person name="Shu S."/>
            <person name="Plott C."/>
            <person name="Barry K."/>
            <person name="Rajasekar S."/>
            <person name="Grimwood J."/>
            <person name="Han X."/>
            <person name="Sun S."/>
            <person name="Hou Z."/>
            <person name="He W."/>
            <person name="Dai G."/>
            <person name="Sun C."/>
            <person name="Schmutz J."/>
            <person name="Leebens-Mack J.H."/>
            <person name="Li F.W."/>
            <person name="Wang L."/>
        </authorList>
    </citation>
    <scope>NUCLEOTIDE SEQUENCE [LARGE SCALE GENOMIC DNA]</scope>
    <source>
        <strain evidence="2">cv. PW_Plant_1</strain>
    </source>
</reference>
<name>A0ACC2BPY5_DIPCM</name>
<protein>
    <submittedName>
        <fullName evidence="1">Uncharacterized protein</fullName>
    </submittedName>
</protein>
<evidence type="ECO:0000313" key="2">
    <source>
        <dbReference type="Proteomes" id="UP001162992"/>
    </source>
</evidence>
<comment type="caution">
    <text evidence="1">The sequence shown here is derived from an EMBL/GenBank/DDBJ whole genome shotgun (WGS) entry which is preliminary data.</text>
</comment>
<evidence type="ECO:0000313" key="1">
    <source>
        <dbReference type="EMBL" id="KAJ7531770.1"/>
    </source>
</evidence>
<sequence>MDPISDLERFQLAHIKREIINLHDKEGMELMEYLTSLEGAFERQKLEFQKREAELKATRRELKRKLESSERKRHEYEINTREDHIDQIEDDESSFHQSTKIENGRMKERNKIKVVF</sequence>
<keyword evidence="2" id="KW-1185">Reference proteome</keyword>
<gene>
    <name evidence="1" type="ORF">O6H91_14G057800</name>
</gene>
<organism evidence="1 2">
    <name type="scientific">Diphasiastrum complanatum</name>
    <name type="common">Issler's clubmoss</name>
    <name type="synonym">Lycopodium complanatum</name>
    <dbReference type="NCBI Taxonomy" id="34168"/>
    <lineage>
        <taxon>Eukaryota</taxon>
        <taxon>Viridiplantae</taxon>
        <taxon>Streptophyta</taxon>
        <taxon>Embryophyta</taxon>
        <taxon>Tracheophyta</taxon>
        <taxon>Lycopodiopsida</taxon>
        <taxon>Lycopodiales</taxon>
        <taxon>Lycopodiaceae</taxon>
        <taxon>Lycopodioideae</taxon>
        <taxon>Diphasiastrum</taxon>
    </lineage>
</organism>
<dbReference type="EMBL" id="CM055105">
    <property type="protein sequence ID" value="KAJ7531770.1"/>
    <property type="molecule type" value="Genomic_DNA"/>
</dbReference>
<dbReference type="Proteomes" id="UP001162992">
    <property type="component" value="Chromosome 14"/>
</dbReference>
<accession>A0ACC2BPY5</accession>
<proteinExistence type="predicted"/>